<reference evidence="2" key="1">
    <citation type="submission" date="2017-09" db="EMBL/GenBank/DDBJ databases">
        <title>Depth-based differentiation of microbial function through sediment-hosted aquifers and enrichment of novel symbionts in the deep terrestrial subsurface.</title>
        <authorList>
            <person name="Probst A.J."/>
            <person name="Ladd B."/>
            <person name="Jarett J.K."/>
            <person name="Geller-Mcgrath D.E."/>
            <person name="Sieber C.M.K."/>
            <person name="Emerson J.B."/>
            <person name="Anantharaman K."/>
            <person name="Thomas B.C."/>
            <person name="Malmstrom R."/>
            <person name="Stieglmeier M."/>
            <person name="Klingl A."/>
            <person name="Woyke T."/>
            <person name="Ryan C.M."/>
            <person name="Banfield J.F."/>
        </authorList>
    </citation>
    <scope>NUCLEOTIDE SEQUENCE [LARGE SCALE GENOMIC DNA]</scope>
</reference>
<dbReference type="AlphaFoldDB" id="A0A2M7QBJ3"/>
<comment type="caution">
    <text evidence="1">The sequence shown here is derived from an EMBL/GenBank/DDBJ whole genome shotgun (WGS) entry which is preliminary data.</text>
</comment>
<organism evidence="1 2">
    <name type="scientific">Candidatus Roizmanbacteria bacterium CG_4_10_14_0_8_um_filter_39_9</name>
    <dbReference type="NCBI Taxonomy" id="1974829"/>
    <lineage>
        <taxon>Bacteria</taxon>
        <taxon>Candidatus Roizmaniibacteriota</taxon>
    </lineage>
</organism>
<name>A0A2M7QBJ3_9BACT</name>
<protein>
    <submittedName>
        <fullName evidence="1">Uncharacterized protein</fullName>
    </submittedName>
</protein>
<sequence length="65" mass="7468">MQGLLITELEVLFPIDRTVFKAISDGSDAAYNRMMLEYASTLAMFHMQERLLNVLPFQQLPIHTP</sequence>
<proteinExistence type="predicted"/>
<accession>A0A2M7QBJ3</accession>
<dbReference type="Proteomes" id="UP000230108">
    <property type="component" value="Unassembled WGS sequence"/>
</dbReference>
<dbReference type="EMBL" id="PFLF01000108">
    <property type="protein sequence ID" value="PIY68606.1"/>
    <property type="molecule type" value="Genomic_DNA"/>
</dbReference>
<evidence type="ECO:0000313" key="1">
    <source>
        <dbReference type="EMBL" id="PIY68606.1"/>
    </source>
</evidence>
<gene>
    <name evidence="1" type="ORF">COY90_05075</name>
</gene>
<evidence type="ECO:0000313" key="2">
    <source>
        <dbReference type="Proteomes" id="UP000230108"/>
    </source>
</evidence>